<keyword evidence="16" id="KW-1185">Reference proteome</keyword>
<keyword evidence="4 10" id="KW-0633">Potassium transport</keyword>
<dbReference type="PaxDb" id="3218-PP1S166_51V6.1"/>
<dbReference type="Gramene" id="Pp3c20_12070V3.2">
    <property type="protein sequence ID" value="Pp3c20_12070V3.2"/>
    <property type="gene ID" value="Pp3c20_12070"/>
</dbReference>
<keyword evidence="6 10" id="KW-0630">Potassium</keyword>
<proteinExistence type="inferred from homology"/>
<evidence type="ECO:0000256" key="2">
    <source>
        <dbReference type="ARBA" id="ARBA00008440"/>
    </source>
</evidence>
<evidence type="ECO:0000313" key="16">
    <source>
        <dbReference type="Proteomes" id="UP000006727"/>
    </source>
</evidence>
<feature type="transmembrane region" description="Helical" evidence="10">
    <location>
        <begin position="446"/>
        <end position="464"/>
    </location>
</feature>
<feature type="transmembrane region" description="Helical" evidence="10">
    <location>
        <begin position="245"/>
        <end position="264"/>
    </location>
</feature>
<protein>
    <recommendedName>
        <fullName evidence="10">Potassium transporter</fullName>
    </recommendedName>
</protein>
<dbReference type="RefSeq" id="XP_024357813.1">
    <property type="nucleotide sequence ID" value="XM_024502045.2"/>
</dbReference>
<dbReference type="Pfam" id="PF02705">
    <property type="entry name" value="K_trans"/>
    <property type="match status" value="1"/>
</dbReference>
<evidence type="ECO:0000313" key="14">
    <source>
        <dbReference type="EMBL" id="PNR33100.1"/>
    </source>
</evidence>
<dbReference type="STRING" id="3218.A0A2K1IV02"/>
<dbReference type="GO" id="GO:0006813">
    <property type="term" value="P:potassium ion transport"/>
    <property type="evidence" value="ECO:0000318"/>
    <property type="project" value="GO_Central"/>
</dbReference>
<keyword evidence="8 10" id="KW-0406">Ion transport</keyword>
<evidence type="ECO:0000256" key="11">
    <source>
        <dbReference type="SAM" id="MobiDB-lite"/>
    </source>
</evidence>
<dbReference type="PANTHER" id="PTHR30540">
    <property type="entry name" value="OSMOTIC STRESS POTASSIUM TRANSPORTER"/>
    <property type="match status" value="1"/>
</dbReference>
<keyword evidence="5 10" id="KW-0812">Transmembrane</keyword>
<dbReference type="GeneID" id="112273368"/>
<feature type="transmembrane region" description="Helical" evidence="10">
    <location>
        <begin position="499"/>
        <end position="521"/>
    </location>
</feature>
<evidence type="ECO:0000313" key="15">
    <source>
        <dbReference type="EnsemblPlants" id="Pp3c20_12070V3.1"/>
    </source>
</evidence>
<gene>
    <name evidence="15" type="primary">LOC112273368</name>
    <name evidence="14" type="ORF">PHYPA_025043</name>
</gene>
<evidence type="ECO:0000256" key="4">
    <source>
        <dbReference type="ARBA" id="ARBA00022538"/>
    </source>
</evidence>
<accession>A0A2K1IV02</accession>
<comment type="similarity">
    <text evidence="2 10">Belongs to the HAK/KUP transporter (TC 2.A.72.3) family.</text>
</comment>
<name>A0A2K1IV02_PHYPA</name>
<evidence type="ECO:0000259" key="12">
    <source>
        <dbReference type="Pfam" id="PF02705"/>
    </source>
</evidence>
<reference evidence="15" key="3">
    <citation type="submission" date="2020-12" db="UniProtKB">
        <authorList>
            <consortium name="EnsemblPlants"/>
        </authorList>
    </citation>
    <scope>IDENTIFICATION</scope>
</reference>
<evidence type="ECO:0000256" key="10">
    <source>
        <dbReference type="RuleBase" id="RU321113"/>
    </source>
</evidence>
<feature type="transmembrane region" description="Helical" evidence="10">
    <location>
        <begin position="391"/>
        <end position="416"/>
    </location>
</feature>
<keyword evidence="9 10" id="KW-0472">Membrane</keyword>
<feature type="region of interest" description="Disordered" evidence="11">
    <location>
        <begin position="1"/>
        <end position="21"/>
    </location>
</feature>
<comment type="caution">
    <text evidence="10">Lacks conserved residue(s) required for the propagation of feature annotation.</text>
</comment>
<dbReference type="InterPro" id="IPR053952">
    <property type="entry name" value="K_trans_C"/>
</dbReference>
<dbReference type="InterPro" id="IPR053951">
    <property type="entry name" value="K_trans_N"/>
</dbReference>
<keyword evidence="3" id="KW-0813">Transport</keyword>
<evidence type="ECO:0000256" key="3">
    <source>
        <dbReference type="ARBA" id="ARBA00022448"/>
    </source>
</evidence>
<feature type="transmembrane region" description="Helical" evidence="10">
    <location>
        <begin position="276"/>
        <end position="298"/>
    </location>
</feature>
<reference evidence="14 16" key="1">
    <citation type="journal article" date="2008" name="Science">
        <title>The Physcomitrella genome reveals evolutionary insights into the conquest of land by plants.</title>
        <authorList>
            <person name="Rensing S."/>
            <person name="Lang D."/>
            <person name="Zimmer A."/>
            <person name="Terry A."/>
            <person name="Salamov A."/>
            <person name="Shapiro H."/>
            <person name="Nishiyama T."/>
            <person name="Perroud P.-F."/>
            <person name="Lindquist E."/>
            <person name="Kamisugi Y."/>
            <person name="Tanahashi T."/>
            <person name="Sakakibara K."/>
            <person name="Fujita T."/>
            <person name="Oishi K."/>
            <person name="Shin-I T."/>
            <person name="Kuroki Y."/>
            <person name="Toyoda A."/>
            <person name="Suzuki Y."/>
            <person name="Hashimoto A."/>
            <person name="Yamaguchi K."/>
            <person name="Sugano A."/>
            <person name="Kohara Y."/>
            <person name="Fujiyama A."/>
            <person name="Anterola A."/>
            <person name="Aoki S."/>
            <person name="Ashton N."/>
            <person name="Barbazuk W.B."/>
            <person name="Barker E."/>
            <person name="Bennetzen J."/>
            <person name="Bezanilla M."/>
            <person name="Blankenship R."/>
            <person name="Cho S.H."/>
            <person name="Dutcher S."/>
            <person name="Estelle M."/>
            <person name="Fawcett J.A."/>
            <person name="Gundlach H."/>
            <person name="Hanada K."/>
            <person name="Heyl A."/>
            <person name="Hicks K.A."/>
            <person name="Hugh J."/>
            <person name="Lohr M."/>
            <person name="Mayer K."/>
            <person name="Melkozernov A."/>
            <person name="Murata T."/>
            <person name="Nelson D."/>
            <person name="Pils B."/>
            <person name="Prigge M."/>
            <person name="Reiss B."/>
            <person name="Renner T."/>
            <person name="Rombauts S."/>
            <person name="Rushton P."/>
            <person name="Sanderfoot A."/>
            <person name="Schween G."/>
            <person name="Shiu S.-H."/>
            <person name="Stueber K."/>
            <person name="Theodoulou F.L."/>
            <person name="Tu H."/>
            <person name="Van de Peer Y."/>
            <person name="Verrier P.J."/>
            <person name="Waters E."/>
            <person name="Wood A."/>
            <person name="Yang L."/>
            <person name="Cove D."/>
            <person name="Cuming A."/>
            <person name="Hasebe M."/>
            <person name="Lucas S."/>
            <person name="Mishler D.B."/>
            <person name="Reski R."/>
            <person name="Grigoriev I."/>
            <person name="Quatrano R.S."/>
            <person name="Boore J.L."/>
        </authorList>
    </citation>
    <scope>NUCLEOTIDE SEQUENCE [LARGE SCALE GENOMIC DNA]</scope>
    <source>
        <strain evidence="15 16">cv. Gransden 2004</strain>
    </source>
</reference>
<dbReference type="Gramene" id="Pp3c20_12070V3.1">
    <property type="protein sequence ID" value="Pp3c20_12070V3.1"/>
    <property type="gene ID" value="Pp3c20_12070"/>
</dbReference>
<dbReference type="NCBIfam" id="TIGR00794">
    <property type="entry name" value="kup"/>
    <property type="match status" value="1"/>
</dbReference>
<organism evidence="14">
    <name type="scientific">Physcomitrium patens</name>
    <name type="common">Spreading-leaved earth moss</name>
    <name type="synonym">Physcomitrella patens</name>
    <dbReference type="NCBI Taxonomy" id="3218"/>
    <lineage>
        <taxon>Eukaryota</taxon>
        <taxon>Viridiplantae</taxon>
        <taxon>Streptophyta</taxon>
        <taxon>Embryophyta</taxon>
        <taxon>Bryophyta</taxon>
        <taxon>Bryophytina</taxon>
        <taxon>Bryopsida</taxon>
        <taxon>Funariidae</taxon>
        <taxon>Funariales</taxon>
        <taxon>Funariaceae</taxon>
        <taxon>Physcomitrium</taxon>
    </lineage>
</organism>
<evidence type="ECO:0000259" key="13">
    <source>
        <dbReference type="Pfam" id="PF22776"/>
    </source>
</evidence>
<dbReference type="Pfam" id="PF22776">
    <property type="entry name" value="K_trans_C"/>
    <property type="match status" value="1"/>
</dbReference>
<keyword evidence="7 10" id="KW-1133">Transmembrane helix</keyword>
<feature type="transmembrane region" description="Helical" evidence="10">
    <location>
        <begin position="318"/>
        <end position="337"/>
    </location>
</feature>
<evidence type="ECO:0000256" key="8">
    <source>
        <dbReference type="ARBA" id="ARBA00023065"/>
    </source>
</evidence>
<comment type="function">
    <text evidence="10">Potassium transporter.</text>
</comment>
<feature type="transmembrane region" description="Helical" evidence="10">
    <location>
        <begin position="203"/>
        <end position="225"/>
    </location>
</feature>
<dbReference type="GO" id="GO:0016020">
    <property type="term" value="C:membrane"/>
    <property type="evidence" value="ECO:0000318"/>
    <property type="project" value="GO_Central"/>
</dbReference>
<comment type="subcellular location">
    <subcellularLocation>
        <location evidence="1 10">Membrane</location>
        <topology evidence="1 10">Multi-pass membrane protein</topology>
    </subcellularLocation>
</comment>
<dbReference type="Proteomes" id="UP000006727">
    <property type="component" value="Chromosome 20"/>
</dbReference>
<feature type="transmembrane region" description="Helical" evidence="10">
    <location>
        <begin position="527"/>
        <end position="547"/>
    </location>
</feature>
<dbReference type="OrthoDB" id="504708at2759"/>
<dbReference type="GO" id="GO:0015079">
    <property type="term" value="F:potassium ion transmembrane transporter activity"/>
    <property type="evidence" value="ECO:0000318"/>
    <property type="project" value="GO_Central"/>
</dbReference>
<feature type="transmembrane region" description="Helical" evidence="10">
    <location>
        <begin position="349"/>
        <end position="371"/>
    </location>
</feature>
<feature type="domain" description="K+ potassium transporter C-terminal" evidence="13">
    <location>
        <begin position="578"/>
        <end position="760"/>
    </location>
</feature>
<feature type="domain" description="K+ potassium transporter integral membrane" evidence="12">
    <location>
        <begin position="77"/>
        <end position="563"/>
    </location>
</feature>
<dbReference type="InterPro" id="IPR003855">
    <property type="entry name" value="K+_transporter"/>
</dbReference>
<evidence type="ECO:0000256" key="1">
    <source>
        <dbReference type="ARBA" id="ARBA00004141"/>
    </source>
</evidence>
<evidence type="ECO:0000256" key="9">
    <source>
        <dbReference type="ARBA" id="ARBA00023136"/>
    </source>
</evidence>
<dbReference type="PANTHER" id="PTHR30540:SF13">
    <property type="entry name" value="POTASSIUM TRANSPORTER 17-RELATED"/>
    <property type="match status" value="1"/>
</dbReference>
<evidence type="ECO:0000256" key="6">
    <source>
        <dbReference type="ARBA" id="ARBA00022958"/>
    </source>
</evidence>
<dbReference type="EnsemblPlants" id="Pp3c20_12070V3.1">
    <property type="protein sequence ID" value="Pp3c20_12070V3.1"/>
    <property type="gene ID" value="Pp3c20_12070"/>
</dbReference>
<reference evidence="14 16" key="2">
    <citation type="journal article" date="2018" name="Plant J.">
        <title>The Physcomitrella patens chromosome-scale assembly reveals moss genome structure and evolution.</title>
        <authorList>
            <person name="Lang D."/>
            <person name="Ullrich K.K."/>
            <person name="Murat F."/>
            <person name="Fuchs J."/>
            <person name="Jenkins J."/>
            <person name="Haas F.B."/>
            <person name="Piednoel M."/>
            <person name="Gundlach H."/>
            <person name="Van Bel M."/>
            <person name="Meyberg R."/>
            <person name="Vives C."/>
            <person name="Morata J."/>
            <person name="Symeonidi A."/>
            <person name="Hiss M."/>
            <person name="Muchero W."/>
            <person name="Kamisugi Y."/>
            <person name="Saleh O."/>
            <person name="Blanc G."/>
            <person name="Decker E.L."/>
            <person name="van Gessel N."/>
            <person name="Grimwood J."/>
            <person name="Hayes R.D."/>
            <person name="Graham S.W."/>
            <person name="Gunter L.E."/>
            <person name="McDaniel S.F."/>
            <person name="Hoernstein S.N.W."/>
            <person name="Larsson A."/>
            <person name="Li F.W."/>
            <person name="Perroud P.F."/>
            <person name="Phillips J."/>
            <person name="Ranjan P."/>
            <person name="Rokshar D.S."/>
            <person name="Rothfels C.J."/>
            <person name="Schneider L."/>
            <person name="Shu S."/>
            <person name="Stevenson D.W."/>
            <person name="Thummler F."/>
            <person name="Tillich M."/>
            <person name="Villarreal Aguilar J.C."/>
            <person name="Widiez T."/>
            <person name="Wong G.K."/>
            <person name="Wymore A."/>
            <person name="Zhang Y."/>
            <person name="Zimmer A.D."/>
            <person name="Quatrano R.S."/>
            <person name="Mayer K.F.X."/>
            <person name="Goodstein D."/>
            <person name="Casacuberta J.M."/>
            <person name="Vandepoele K."/>
            <person name="Reski R."/>
            <person name="Cuming A.C."/>
            <person name="Tuskan G.A."/>
            <person name="Maumus F."/>
            <person name="Salse J."/>
            <person name="Schmutz J."/>
            <person name="Rensing S.A."/>
        </authorList>
    </citation>
    <scope>NUCLEOTIDE SEQUENCE [LARGE SCALE GENOMIC DNA]</scope>
    <source>
        <strain evidence="15 16">cv. Gransden 2004</strain>
    </source>
</reference>
<sequence>MALSPEVTETGSVESSSPSSITIASRAHKDFDRVSHPKKSQYATEYFLHSPVGERFFQAPIDVPRKTHTKWQTLAFAFRTLGIVYGDLGTSPLYVYPSIISAETPNEDDYLGILSCIFWTLTLIGVIKYTLIVLWADDHGEGGTFAMYSLICQHTDVGGQTRKISKFSANADSQLSHFHNGLEDKEHSKVREWLERNKCAQEVLLFVVMLGTCMLIGDGILTPAISVLSAIGGIRAEVPSISQNVVVWVSAVVLVVLFCCQSYGTNKVAFLFSPIMATWLLTTPMVGMYNIIIHYPTVFKAFSPAFIYRFFQKNGKQGWHMLGGIVLCITGCEAMFADLGHFNRLSIQLAFSFLVYPSVLLTYAGQTAYLINHPENYLEGFFKMVPEPVFWPMFVVATLAAIVASQGLITATFSVIKQSVALDYFPPVKIVHTSEYSEGQVYSPEVNYGLMVLCLAVVFGFRSATTIGNAFGVAVVCVMIITTCLMAIVMLVIWNTNWLFVSVFFTVFIFVEGCYFSVVITKIPQGGWLPFIISILFTLIMTSWNYGRRKKFEYEMKNKLSKKTLGELLSRIGDHRVPGVCFFYTDIFHGIPPIVKHYVQNVRTLHQVIIFTTVRHIPIKTVLAAERFLVGRIGFTGVYHCVARYGYMDLLSSETTYFLDQVTQCLTKHIGSALDFSDNPDEVGQEDERAREIQMIVNAKAAGAVYVLGRSEFKVDNNTSYLDRIVAGIFYPFLNSICRSPVSSLHIPPANFLELGMYYDLL</sequence>
<evidence type="ECO:0000256" key="7">
    <source>
        <dbReference type="ARBA" id="ARBA00022989"/>
    </source>
</evidence>
<dbReference type="EMBL" id="ABEU02000020">
    <property type="protein sequence ID" value="PNR33100.1"/>
    <property type="molecule type" value="Genomic_DNA"/>
</dbReference>
<dbReference type="EnsemblPlants" id="Pp3c20_12070V3.2">
    <property type="protein sequence ID" value="Pp3c20_12070V3.2"/>
    <property type="gene ID" value="Pp3c20_12070"/>
</dbReference>
<feature type="transmembrane region" description="Helical" evidence="10">
    <location>
        <begin position="110"/>
        <end position="136"/>
    </location>
</feature>
<dbReference type="AlphaFoldDB" id="A0A2K1IV02"/>
<feature type="transmembrane region" description="Helical" evidence="10">
    <location>
        <begin position="470"/>
        <end position="492"/>
    </location>
</feature>
<evidence type="ECO:0000256" key="5">
    <source>
        <dbReference type="ARBA" id="ARBA00022692"/>
    </source>
</evidence>